<dbReference type="EMBL" id="CP130144">
    <property type="protein sequence ID" value="WNZ45899.1"/>
    <property type="molecule type" value="Genomic_DNA"/>
</dbReference>
<dbReference type="Gene3D" id="3.30.360.10">
    <property type="entry name" value="Dihydrodipicolinate Reductase, domain 2"/>
    <property type="match status" value="1"/>
</dbReference>
<sequence length="332" mass="37114">MSEQTAIALLGVGRWGAHLLRNFLHNPRARVVAVVDPCLEQLEAIAKRFELDVFCTTQWQDVLEMNGLDAVAITTPATTHNSLITAALKQDLHVLAAKPLTLSFAESVQLCRLAEQQQRQLVIDHTYLFHPAVLRGREFVQSGKLGQLRYGYSTRSHLSPVRSDVDAMWDLAIHDIAILNFWLGETPCQVEAKGSTWLQAGLADTVWATLTYPSGFEARLHLSWLNPDKQRRSCLVGENGSLIFDELAQDQLTVQWGKFDEKFRPIAQSREILDLQNQEPLQQVCNHFLDCVQHNRTSAISSGWLGAGLVQTLVALSESMQANGKVIDILKI</sequence>
<dbReference type="Pfam" id="PF22725">
    <property type="entry name" value="GFO_IDH_MocA_C3"/>
    <property type="match status" value="1"/>
</dbReference>
<reference evidence="3" key="1">
    <citation type="journal article" date="2023" name="Plants (Basel)">
        <title>Genomic Analysis of Leptolyngbya boryana CZ1 Reveals Efficient Carbon Fixation Modules.</title>
        <authorList>
            <person name="Bai X."/>
            <person name="Wang H."/>
            <person name="Cheng W."/>
            <person name="Wang J."/>
            <person name="Ma M."/>
            <person name="Hu H."/>
            <person name="Song Z."/>
            <person name="Ma H."/>
            <person name="Fan Y."/>
            <person name="Du C."/>
            <person name="Xu J."/>
        </authorList>
    </citation>
    <scope>NUCLEOTIDE SEQUENCE</scope>
    <source>
        <strain evidence="3">CZ1</strain>
    </source>
</reference>
<dbReference type="SUPFAM" id="SSF55347">
    <property type="entry name" value="Glyceraldehyde-3-phosphate dehydrogenase-like, C-terminal domain"/>
    <property type="match status" value="1"/>
</dbReference>
<name>A0AA96WXA1_LEPBY</name>
<evidence type="ECO:0000259" key="2">
    <source>
        <dbReference type="Pfam" id="PF22725"/>
    </source>
</evidence>
<dbReference type="SUPFAM" id="SSF51735">
    <property type="entry name" value="NAD(P)-binding Rossmann-fold domains"/>
    <property type="match status" value="1"/>
</dbReference>
<dbReference type="InterPro" id="IPR051450">
    <property type="entry name" value="Gfo/Idh/MocA_Oxidoreductases"/>
</dbReference>
<dbReference type="InterPro" id="IPR055170">
    <property type="entry name" value="GFO_IDH_MocA-like_dom"/>
</dbReference>
<dbReference type="GO" id="GO:0000166">
    <property type="term" value="F:nucleotide binding"/>
    <property type="evidence" value="ECO:0007669"/>
    <property type="project" value="InterPro"/>
</dbReference>
<dbReference type="InterPro" id="IPR036291">
    <property type="entry name" value="NAD(P)-bd_dom_sf"/>
</dbReference>
<proteinExistence type="predicted"/>
<dbReference type="AlphaFoldDB" id="A0AA96WXA1"/>
<dbReference type="Pfam" id="PF01408">
    <property type="entry name" value="GFO_IDH_MocA"/>
    <property type="match status" value="1"/>
</dbReference>
<dbReference type="PANTHER" id="PTHR43377">
    <property type="entry name" value="BILIVERDIN REDUCTASE A"/>
    <property type="match status" value="1"/>
</dbReference>
<gene>
    <name evidence="3" type="ORF">Q2T42_29335</name>
</gene>
<dbReference type="Gene3D" id="3.40.50.720">
    <property type="entry name" value="NAD(P)-binding Rossmann-like Domain"/>
    <property type="match status" value="1"/>
</dbReference>
<dbReference type="InterPro" id="IPR000683">
    <property type="entry name" value="Gfo/Idh/MocA-like_OxRdtase_N"/>
</dbReference>
<accession>A0AA96WXA1</accession>
<protein>
    <submittedName>
        <fullName evidence="3">Gfo/Idh/MocA family oxidoreductase</fullName>
    </submittedName>
</protein>
<evidence type="ECO:0000313" key="3">
    <source>
        <dbReference type="EMBL" id="WNZ45899.1"/>
    </source>
</evidence>
<organism evidence="3">
    <name type="scientific">Leptolyngbya boryana CZ1</name>
    <dbReference type="NCBI Taxonomy" id="3060204"/>
    <lineage>
        <taxon>Bacteria</taxon>
        <taxon>Bacillati</taxon>
        <taxon>Cyanobacteriota</taxon>
        <taxon>Cyanophyceae</taxon>
        <taxon>Leptolyngbyales</taxon>
        <taxon>Leptolyngbyaceae</taxon>
        <taxon>Leptolyngbya group</taxon>
        <taxon>Leptolyngbya</taxon>
    </lineage>
</organism>
<feature type="domain" description="Gfo/Idh/MocA-like oxidoreductase N-terminal" evidence="1">
    <location>
        <begin position="7"/>
        <end position="125"/>
    </location>
</feature>
<feature type="domain" description="GFO/IDH/MocA-like oxidoreductase" evidence="2">
    <location>
        <begin position="136"/>
        <end position="242"/>
    </location>
</feature>
<dbReference type="RefSeq" id="WP_316427297.1">
    <property type="nucleotide sequence ID" value="NZ_CP130144.1"/>
</dbReference>
<dbReference type="PANTHER" id="PTHR43377:SF6">
    <property type="entry name" value="GFO_IDH_MOCA-LIKE OXIDOREDUCTASE N-TERMINAL DOMAIN-CONTAINING PROTEIN"/>
    <property type="match status" value="1"/>
</dbReference>
<reference evidence="3" key="2">
    <citation type="submission" date="2023-07" db="EMBL/GenBank/DDBJ databases">
        <authorList>
            <person name="Bai X.-H."/>
            <person name="Wang H.-H."/>
            <person name="Wang J."/>
            <person name="Ma M.-Y."/>
            <person name="Hu H.-H."/>
            <person name="Song Z.-L."/>
            <person name="Ma H.-G."/>
            <person name="Fan Y."/>
            <person name="Du C.-Y."/>
            <person name="Xu J.-C."/>
        </authorList>
    </citation>
    <scope>NUCLEOTIDE SEQUENCE</scope>
    <source>
        <strain evidence="3">CZ1</strain>
    </source>
</reference>
<evidence type="ECO:0000259" key="1">
    <source>
        <dbReference type="Pfam" id="PF01408"/>
    </source>
</evidence>